<evidence type="ECO:0000313" key="2">
    <source>
        <dbReference type="EMBL" id="AEW87753.1"/>
    </source>
</evidence>
<organism evidence="2 3">
    <name type="scientific">Macaca fuscata rhadinovirus</name>
    <dbReference type="NCBI Taxonomy" id="272551"/>
    <lineage>
        <taxon>Viruses</taxon>
        <taxon>Duplodnaviria</taxon>
        <taxon>Heunggongvirae</taxon>
        <taxon>Peploviricota</taxon>
        <taxon>Herviviricetes</taxon>
        <taxon>Herpesvirales</taxon>
        <taxon>Orthoherpesviridae</taxon>
        <taxon>Gammaherpesvirinae</taxon>
        <taxon>Rhadinovirus</taxon>
        <taxon>Rhadinovirus macacinegamma11</taxon>
        <taxon>macacine gammaherpesvirus 11</taxon>
    </lineage>
</organism>
<name>G9JMN6_9GAMA</name>
<evidence type="ECO:0000313" key="1">
    <source>
        <dbReference type="EMBL" id="AEW87583.1"/>
    </source>
</evidence>
<accession>G9JMN6</accession>
<evidence type="ECO:0000313" key="3">
    <source>
        <dbReference type="Proteomes" id="UP000124292"/>
    </source>
</evidence>
<dbReference type="GeneID" id="3416419"/>
<dbReference type="KEGG" id="vg:3416419"/>
<dbReference type="RefSeq" id="YP_238361.1">
    <property type="nucleotide sequence ID" value="NC_007016.1"/>
</dbReference>
<protein>
    <submittedName>
        <fullName evidence="2">JM58</fullName>
    </submittedName>
</protein>
<gene>
    <name evidence="2" type="ORF">JM58</name>
</gene>
<dbReference type="Proteomes" id="UP000133219">
    <property type="component" value="Segment"/>
</dbReference>
<evidence type="ECO:0000313" key="4">
    <source>
        <dbReference type="Proteomes" id="UP000133219"/>
    </source>
</evidence>
<dbReference type="EMBL" id="JN885136">
    <property type="protein sequence ID" value="AEW87583.1"/>
    <property type="molecule type" value="Genomic_DNA"/>
</dbReference>
<reference evidence="3 4" key="1">
    <citation type="journal article" date="2013" name="J. Virol.">
        <title>Genomic characterization of Japanese macaque rhadinovirus, a novel herpesvirus isolated from a nonhuman primate with a spontaneous inflammatory demyelinating disease.</title>
        <authorList>
            <person name="Estep R.D."/>
            <person name="Hansen S.G."/>
            <person name="Rogers K.S."/>
            <person name="Axthelm M.K."/>
            <person name="Wong S.W."/>
        </authorList>
    </citation>
    <scope>NUCLEOTIDE SEQUENCE [LARGE SCALE GENOMIC DNA]</scope>
    <source>
        <strain evidence="2">12E2</strain>
        <strain evidence="1">3A1</strain>
    </source>
</reference>
<dbReference type="EMBL" id="JN885137">
    <property type="protein sequence ID" value="AEW87753.1"/>
    <property type="molecule type" value="Genomic_DNA"/>
</dbReference>
<sequence length="129" mass="13813">MRAHGCEVGSTSVPSAVTPDMASSIGTGWGFLFKRSLDTLGSTFGSKSRPKRFTCPVTRTSVACLAPHEIRQGHEGEVPCESGGVYPRYALTCTWASVHILHVLLSHCVRRPTILARDGTISRAGQSSI</sequence>
<dbReference type="Proteomes" id="UP000124292">
    <property type="component" value="Genome"/>
</dbReference>
<proteinExistence type="predicted"/>